<protein>
    <recommendedName>
        <fullName evidence="4">Fatty acyl-CoA reductase</fullName>
        <ecNumber evidence="4">1.2.1.84</ecNumber>
    </recommendedName>
</protein>
<keyword evidence="4" id="KW-0560">Oxidoreductase</keyword>
<evidence type="ECO:0000313" key="8">
    <source>
        <dbReference type="Proteomes" id="UP000289738"/>
    </source>
</evidence>
<evidence type="ECO:0000259" key="6">
    <source>
        <dbReference type="Pfam" id="PF07993"/>
    </source>
</evidence>
<dbReference type="InterPro" id="IPR026055">
    <property type="entry name" value="FAR"/>
</dbReference>
<dbReference type="EC" id="1.2.1.84" evidence="4"/>
<accession>A0A445ABU0</accession>
<evidence type="ECO:0000313" key="7">
    <source>
        <dbReference type="EMBL" id="RYR23838.1"/>
    </source>
</evidence>
<dbReference type="PANTHER" id="PTHR11011">
    <property type="entry name" value="MALE STERILITY PROTEIN 2-RELATED"/>
    <property type="match status" value="1"/>
</dbReference>
<keyword evidence="4" id="KW-0472">Membrane</keyword>
<dbReference type="Pfam" id="PF07993">
    <property type="entry name" value="NAD_binding_4"/>
    <property type="match status" value="1"/>
</dbReference>
<dbReference type="PANTHER" id="PTHR11011:SF108">
    <property type="entry name" value="FATTY ACYL-COA REDUCTASE"/>
    <property type="match status" value="1"/>
</dbReference>
<dbReference type="Proteomes" id="UP000289738">
    <property type="component" value="Chromosome B02"/>
</dbReference>
<keyword evidence="4" id="KW-1133">Transmembrane helix</keyword>
<feature type="domain" description="Fatty acyl-CoA reductase C-terminal" evidence="5">
    <location>
        <begin position="375"/>
        <end position="475"/>
    </location>
</feature>
<dbReference type="GO" id="GO:0102965">
    <property type="term" value="F:alcohol-forming long-chain fatty acyl-CoA reductase activity"/>
    <property type="evidence" value="ECO:0007669"/>
    <property type="project" value="UniProtKB-EC"/>
</dbReference>
<keyword evidence="4" id="KW-0521">NADP</keyword>
<dbReference type="InterPro" id="IPR013120">
    <property type="entry name" value="FAR_NAD-bd"/>
</dbReference>
<dbReference type="STRING" id="3818.A0A445ABU0"/>
<name>A0A445ABU0_ARAHY</name>
<dbReference type="GO" id="GO:0010345">
    <property type="term" value="P:suberin biosynthetic process"/>
    <property type="evidence" value="ECO:0007669"/>
    <property type="project" value="TreeGrafter"/>
</dbReference>
<comment type="catalytic activity">
    <reaction evidence="4">
        <text>a long-chain fatty acyl-CoA + 2 NADPH + 2 H(+) = a long-chain primary fatty alcohol + 2 NADP(+) + CoA</text>
        <dbReference type="Rhea" id="RHEA:52716"/>
        <dbReference type="ChEBI" id="CHEBI:15378"/>
        <dbReference type="ChEBI" id="CHEBI:57287"/>
        <dbReference type="ChEBI" id="CHEBI:57783"/>
        <dbReference type="ChEBI" id="CHEBI:58349"/>
        <dbReference type="ChEBI" id="CHEBI:77396"/>
        <dbReference type="ChEBI" id="CHEBI:83139"/>
        <dbReference type="EC" id="1.2.1.84"/>
    </reaction>
</comment>
<gene>
    <name evidence="7" type="ORF">Ahy_B02g057331</name>
</gene>
<organism evidence="7 8">
    <name type="scientific">Arachis hypogaea</name>
    <name type="common">Peanut</name>
    <dbReference type="NCBI Taxonomy" id="3818"/>
    <lineage>
        <taxon>Eukaryota</taxon>
        <taxon>Viridiplantae</taxon>
        <taxon>Streptophyta</taxon>
        <taxon>Embryophyta</taxon>
        <taxon>Tracheophyta</taxon>
        <taxon>Spermatophyta</taxon>
        <taxon>Magnoliopsida</taxon>
        <taxon>eudicotyledons</taxon>
        <taxon>Gunneridae</taxon>
        <taxon>Pentapetalae</taxon>
        <taxon>rosids</taxon>
        <taxon>fabids</taxon>
        <taxon>Fabales</taxon>
        <taxon>Fabaceae</taxon>
        <taxon>Papilionoideae</taxon>
        <taxon>50 kb inversion clade</taxon>
        <taxon>dalbergioids sensu lato</taxon>
        <taxon>Dalbergieae</taxon>
        <taxon>Pterocarpus clade</taxon>
        <taxon>Arachis</taxon>
    </lineage>
</organism>
<keyword evidence="8" id="KW-1185">Reference proteome</keyword>
<sequence length="476" mass="53757">MTCSNDQVFVEKILRIQPNVKKIYLLLRVTDTKSMDHRFRHEIIGKDLFRLLKETLGANFNCFVSEKLSVVSGDISQQNLGLKDSILMDEIHNQIDVIVNVAATTNFNERYDVALGINTLGVKNVLNFAQECNKLMMLLHVSTAYVCGEGEGLISEDPHHMGMSLNGVPGLDIEKEMKLVKQKLNQLQLEGATQHEIKLAMKDLGMERATLYGWPNTYVFTKAMGEMLFTTSKRNISIVIIRPTIITSTYKEPFSGWIEGVRTIDSIAVAYGTGTLPCFIGDMKGVTDVIPGDMVVNAMLAAITAHANQHSDDITIYHVGSSVSNPVTLHNICKSAFRYFTAKPWINRDGKPVKVKKLIMLNNLATFRIYMFICYLLPLMVLNLVNKVFYKNFQEVYTNSSRKIHAIIRMAELYKPYGFFNGIFDNMNTVKLLAAARQGMDPEEMGLFNFDPKVIDWDDYFINIHFPGVVKSAFKS</sequence>
<feature type="domain" description="Thioester reductase (TE)" evidence="6">
    <location>
        <begin position="8"/>
        <end position="299"/>
    </location>
</feature>
<comment type="similarity">
    <text evidence="1 4">Belongs to the fatty acyl-CoA reductase family.</text>
</comment>
<dbReference type="EMBL" id="SDMP01000012">
    <property type="protein sequence ID" value="RYR23838.1"/>
    <property type="molecule type" value="Genomic_DNA"/>
</dbReference>
<dbReference type="CDD" id="cd05236">
    <property type="entry name" value="FAR-N_SDR_e"/>
    <property type="match status" value="1"/>
</dbReference>
<keyword evidence="2 4" id="KW-0444">Lipid biosynthesis</keyword>
<evidence type="ECO:0000259" key="5">
    <source>
        <dbReference type="Pfam" id="PF03015"/>
    </source>
</evidence>
<comment type="function">
    <text evidence="4">Catalyzes the reduction of fatty acyl-CoA to fatty alcohols.</text>
</comment>
<evidence type="ECO:0000256" key="2">
    <source>
        <dbReference type="ARBA" id="ARBA00022516"/>
    </source>
</evidence>
<feature type="transmembrane region" description="Helical" evidence="4">
    <location>
        <begin position="367"/>
        <end position="385"/>
    </location>
</feature>
<evidence type="ECO:0000256" key="1">
    <source>
        <dbReference type="ARBA" id="ARBA00005928"/>
    </source>
</evidence>
<dbReference type="InterPro" id="IPR033640">
    <property type="entry name" value="FAR_C"/>
</dbReference>
<reference evidence="7 8" key="1">
    <citation type="submission" date="2019-01" db="EMBL/GenBank/DDBJ databases">
        <title>Sequencing of cultivated peanut Arachis hypogaea provides insights into genome evolution and oil improvement.</title>
        <authorList>
            <person name="Chen X."/>
        </authorList>
    </citation>
    <scope>NUCLEOTIDE SEQUENCE [LARGE SCALE GENOMIC DNA]</scope>
    <source>
        <strain evidence="8">cv. Fuhuasheng</strain>
        <tissue evidence="7">Leaves</tissue>
    </source>
</reference>
<dbReference type="Gene3D" id="3.40.50.720">
    <property type="entry name" value="NAD(P)-binding Rossmann-like Domain"/>
    <property type="match status" value="1"/>
</dbReference>
<keyword evidence="3 4" id="KW-0443">Lipid metabolism</keyword>
<dbReference type="AlphaFoldDB" id="A0A445ABU0"/>
<keyword evidence="4" id="KW-0812">Transmembrane</keyword>
<dbReference type="SUPFAM" id="SSF51735">
    <property type="entry name" value="NAD(P)-binding Rossmann-fold domains"/>
    <property type="match status" value="1"/>
</dbReference>
<comment type="caution">
    <text evidence="7">The sequence shown here is derived from an EMBL/GenBank/DDBJ whole genome shotgun (WGS) entry which is preliminary data.</text>
</comment>
<dbReference type="CDD" id="cd09071">
    <property type="entry name" value="FAR_C"/>
    <property type="match status" value="1"/>
</dbReference>
<proteinExistence type="inferred from homology"/>
<evidence type="ECO:0000256" key="3">
    <source>
        <dbReference type="ARBA" id="ARBA00023098"/>
    </source>
</evidence>
<dbReference type="Pfam" id="PF03015">
    <property type="entry name" value="Sterile"/>
    <property type="match status" value="1"/>
</dbReference>
<dbReference type="InterPro" id="IPR036291">
    <property type="entry name" value="NAD(P)-bd_dom_sf"/>
</dbReference>
<dbReference type="GO" id="GO:0080019">
    <property type="term" value="F:alcohol-forming very long-chain fatty acyl-CoA reductase activity"/>
    <property type="evidence" value="ECO:0007669"/>
    <property type="project" value="InterPro"/>
</dbReference>
<evidence type="ECO:0000256" key="4">
    <source>
        <dbReference type="RuleBase" id="RU363097"/>
    </source>
</evidence>
<dbReference type="GO" id="GO:0035336">
    <property type="term" value="P:long-chain fatty-acyl-CoA metabolic process"/>
    <property type="evidence" value="ECO:0007669"/>
    <property type="project" value="TreeGrafter"/>
</dbReference>